<protein>
    <recommendedName>
        <fullName evidence="4">DUF2961 domain-containing protein</fullName>
    </recommendedName>
</protein>
<comment type="caution">
    <text evidence="2">The sequence shown here is derived from an EMBL/GenBank/DDBJ whole genome shotgun (WGS) entry which is preliminary data.</text>
</comment>
<organism evidence="2 3">
    <name type="scientific">Hymenobacter humi</name>
    <dbReference type="NCBI Taxonomy" id="1411620"/>
    <lineage>
        <taxon>Bacteria</taxon>
        <taxon>Pseudomonadati</taxon>
        <taxon>Bacteroidota</taxon>
        <taxon>Cytophagia</taxon>
        <taxon>Cytophagales</taxon>
        <taxon>Hymenobacteraceae</taxon>
        <taxon>Hymenobacter</taxon>
    </lineage>
</organism>
<sequence>MITPAPAPQQPQISPLDWAGDPEQCPKWIGYPTRAGLPAGLIWSGSGEVPAIGARVHIYMNSFGPATVRAYFHADGYLGLLCQPDKMPEHLAKHGVTLGHFFGRELEPYTPGPAAPAQVPEVVEIISQEYRVIPAPLYYRNLGTGRITVVYGGLADYYGFYDVEHFTGTDRQDAARLADPANWQDLPEHHYLEVHEESHERKGPQIFALRAGTENQVDYLTEQFPGPYRIPAAVPYTYDQYDTLSALAEAMKEQGAQYRGRIVEKNEWRTWVAFEEEAYGSGECPWERLELDLGQIPLDSYAYISGRRVTAEEGECNGRVTLWQQSSGQYYVETEPRFHYGPNYPRLTPLTLAQVQEQYVFDFTPNGQEPAPAEHGDWIPEYPPQEGDDNQDSTEYPEHPADEQRD</sequence>
<dbReference type="RefSeq" id="WP_380206579.1">
    <property type="nucleotide sequence ID" value="NZ_JBHTEK010000004.1"/>
</dbReference>
<dbReference type="Proteomes" id="UP001596513">
    <property type="component" value="Unassembled WGS sequence"/>
</dbReference>
<name>A0ABW2UF65_9BACT</name>
<gene>
    <name evidence="2" type="ORF">ACFQT0_28160</name>
</gene>
<dbReference type="EMBL" id="JBHTEK010000004">
    <property type="protein sequence ID" value="MFC7670829.1"/>
    <property type="molecule type" value="Genomic_DNA"/>
</dbReference>
<evidence type="ECO:0000256" key="1">
    <source>
        <dbReference type="SAM" id="MobiDB-lite"/>
    </source>
</evidence>
<reference evidence="3" key="1">
    <citation type="journal article" date="2019" name="Int. J. Syst. Evol. Microbiol.">
        <title>The Global Catalogue of Microorganisms (GCM) 10K type strain sequencing project: providing services to taxonomists for standard genome sequencing and annotation.</title>
        <authorList>
            <consortium name="The Broad Institute Genomics Platform"/>
            <consortium name="The Broad Institute Genome Sequencing Center for Infectious Disease"/>
            <person name="Wu L."/>
            <person name="Ma J."/>
        </authorList>
    </citation>
    <scope>NUCLEOTIDE SEQUENCE [LARGE SCALE GENOMIC DNA]</scope>
    <source>
        <strain evidence="3">JCM 19635</strain>
    </source>
</reference>
<proteinExistence type="predicted"/>
<evidence type="ECO:0000313" key="2">
    <source>
        <dbReference type="EMBL" id="MFC7670829.1"/>
    </source>
</evidence>
<evidence type="ECO:0000313" key="3">
    <source>
        <dbReference type="Proteomes" id="UP001596513"/>
    </source>
</evidence>
<accession>A0ABW2UF65</accession>
<feature type="region of interest" description="Disordered" evidence="1">
    <location>
        <begin position="1"/>
        <end position="21"/>
    </location>
</feature>
<feature type="region of interest" description="Disordered" evidence="1">
    <location>
        <begin position="364"/>
        <end position="406"/>
    </location>
</feature>
<evidence type="ECO:0008006" key="4">
    <source>
        <dbReference type="Google" id="ProtNLM"/>
    </source>
</evidence>
<feature type="compositionally biased region" description="Basic and acidic residues" evidence="1">
    <location>
        <begin position="396"/>
        <end position="406"/>
    </location>
</feature>
<keyword evidence="3" id="KW-1185">Reference proteome</keyword>